<dbReference type="AlphaFoldDB" id="A0A1R2B4B9"/>
<evidence type="ECO:0000259" key="6">
    <source>
        <dbReference type="PROSITE" id="PS51997"/>
    </source>
</evidence>
<dbReference type="PANTHER" id="PTHR10887:SF364">
    <property type="entry name" value="REGULATOR OF NONSENSE TRANSCRIPTS 1"/>
    <property type="match status" value="1"/>
</dbReference>
<keyword evidence="4" id="KW-0067">ATP-binding</keyword>
<dbReference type="FunFam" id="3.40.50.300:FF:000326">
    <property type="entry name" value="P-loop containing nucleoside triphosphate hydrolase"/>
    <property type="match status" value="1"/>
</dbReference>
<keyword evidence="2" id="KW-0378">Hydrolase</keyword>
<dbReference type="GO" id="GO:0016787">
    <property type="term" value="F:hydrolase activity"/>
    <property type="evidence" value="ECO:0007669"/>
    <property type="project" value="UniProtKB-KW"/>
</dbReference>
<dbReference type="OrthoDB" id="6513042at2759"/>
<dbReference type="InterPro" id="IPR014016">
    <property type="entry name" value="UvrD-like_ATP-bd"/>
</dbReference>
<evidence type="ECO:0000256" key="1">
    <source>
        <dbReference type="ARBA" id="ARBA00022741"/>
    </source>
</evidence>
<dbReference type="Pfam" id="PF09416">
    <property type="entry name" value="UPF1_Zn_bind"/>
    <property type="match status" value="1"/>
</dbReference>
<evidence type="ECO:0000256" key="3">
    <source>
        <dbReference type="ARBA" id="ARBA00022806"/>
    </source>
</evidence>
<feature type="domain" description="Upf1" evidence="6">
    <location>
        <begin position="22"/>
        <end position="171"/>
    </location>
</feature>
<dbReference type="GO" id="GO:0008270">
    <property type="term" value="F:zinc ion binding"/>
    <property type="evidence" value="ECO:0007669"/>
    <property type="project" value="InterPro"/>
</dbReference>
<name>A0A1R2B4B9_9CILI</name>
<dbReference type="EMBL" id="MPUH01000973">
    <property type="protein sequence ID" value="OMJ71612.1"/>
    <property type="molecule type" value="Genomic_DNA"/>
</dbReference>
<dbReference type="CDD" id="cd18808">
    <property type="entry name" value="SF1_C_Upf1"/>
    <property type="match status" value="1"/>
</dbReference>
<dbReference type="GO" id="GO:0005524">
    <property type="term" value="F:ATP binding"/>
    <property type="evidence" value="ECO:0007669"/>
    <property type="project" value="UniProtKB-KW"/>
</dbReference>
<dbReference type="CDD" id="cd21400">
    <property type="entry name" value="ZBD_UPF1-like"/>
    <property type="match status" value="1"/>
</dbReference>
<evidence type="ECO:0000256" key="4">
    <source>
        <dbReference type="ARBA" id="ARBA00022840"/>
    </source>
</evidence>
<organism evidence="7 8">
    <name type="scientific">Stentor coeruleus</name>
    <dbReference type="NCBI Taxonomy" id="5963"/>
    <lineage>
        <taxon>Eukaryota</taxon>
        <taxon>Sar</taxon>
        <taxon>Alveolata</taxon>
        <taxon>Ciliophora</taxon>
        <taxon>Postciliodesmatophora</taxon>
        <taxon>Heterotrichea</taxon>
        <taxon>Heterotrichida</taxon>
        <taxon>Stentoridae</taxon>
        <taxon>Stentor</taxon>
    </lineage>
</organism>
<dbReference type="InterPro" id="IPR045055">
    <property type="entry name" value="DNA2/NAM7-like"/>
</dbReference>
<dbReference type="Gene3D" id="3.40.50.300">
    <property type="entry name" value="P-loop containing nucleotide triphosphate hydrolases"/>
    <property type="match status" value="2"/>
</dbReference>
<dbReference type="InterPro" id="IPR047187">
    <property type="entry name" value="SF1_C_Upf1"/>
</dbReference>
<dbReference type="InterPro" id="IPR041679">
    <property type="entry name" value="DNA2/NAM7-like_C"/>
</dbReference>
<comment type="caution">
    <text evidence="7">The sequence shown here is derived from an EMBL/GenBank/DDBJ whole genome shotgun (WGS) entry which is preliminary data.</text>
</comment>
<proteinExistence type="predicted"/>
<dbReference type="GO" id="GO:0005737">
    <property type="term" value="C:cytoplasm"/>
    <property type="evidence" value="ECO:0007669"/>
    <property type="project" value="InterPro"/>
</dbReference>
<dbReference type="InterPro" id="IPR041677">
    <property type="entry name" value="DNA2/NAM7_AAA_11"/>
</dbReference>
<dbReference type="SUPFAM" id="SSF52540">
    <property type="entry name" value="P-loop containing nucleoside triphosphate hydrolases"/>
    <property type="match status" value="1"/>
</dbReference>
<dbReference type="Pfam" id="PF00580">
    <property type="entry name" value="UvrD-helicase"/>
    <property type="match status" value="1"/>
</dbReference>
<dbReference type="Pfam" id="PF13087">
    <property type="entry name" value="AAA_12"/>
    <property type="match status" value="1"/>
</dbReference>
<keyword evidence="1" id="KW-0547">Nucleotide-binding</keyword>
<gene>
    <name evidence="7" type="ORF">SteCoe_30132</name>
</gene>
<evidence type="ECO:0000313" key="8">
    <source>
        <dbReference type="Proteomes" id="UP000187209"/>
    </source>
</evidence>
<dbReference type="Pfam" id="PF13086">
    <property type="entry name" value="AAA_11"/>
    <property type="match status" value="1"/>
</dbReference>
<dbReference type="PROSITE" id="PS51997">
    <property type="entry name" value="UPF1_CH_RICH"/>
    <property type="match status" value="1"/>
</dbReference>
<keyword evidence="8" id="KW-1185">Reference proteome</keyword>
<dbReference type="InterPro" id="IPR018999">
    <property type="entry name" value="UPF1_CH/ZBD"/>
</dbReference>
<keyword evidence="3" id="KW-0347">Helicase</keyword>
<comment type="caution">
    <text evidence="5">Lacks conserved residue(s) required for the propagation of feature annotation.</text>
</comment>
<reference evidence="7 8" key="1">
    <citation type="submission" date="2016-11" db="EMBL/GenBank/DDBJ databases">
        <title>The macronuclear genome of Stentor coeruleus: a giant cell with tiny introns.</title>
        <authorList>
            <person name="Slabodnick M."/>
            <person name="Ruby J.G."/>
            <person name="Reiff S.B."/>
            <person name="Swart E.C."/>
            <person name="Gosai S."/>
            <person name="Prabakaran S."/>
            <person name="Witkowska E."/>
            <person name="Larue G.E."/>
            <person name="Fisher S."/>
            <person name="Freeman R.M."/>
            <person name="Gunawardena J."/>
            <person name="Chu W."/>
            <person name="Stover N.A."/>
            <person name="Gregory B.D."/>
            <person name="Nowacki M."/>
            <person name="Derisi J."/>
            <person name="Roy S.W."/>
            <person name="Marshall W.F."/>
            <person name="Sood P."/>
        </authorList>
    </citation>
    <scope>NUCLEOTIDE SEQUENCE [LARGE SCALE GENOMIC DNA]</scope>
    <source>
        <strain evidence="7">WM001</strain>
    </source>
</reference>
<dbReference type="GO" id="GO:0005694">
    <property type="term" value="C:chromosome"/>
    <property type="evidence" value="ECO:0007669"/>
    <property type="project" value="UniProtKB-ARBA"/>
</dbReference>
<dbReference type="GO" id="GO:0003723">
    <property type="term" value="F:RNA binding"/>
    <property type="evidence" value="ECO:0007669"/>
    <property type="project" value="InterPro"/>
</dbReference>
<dbReference type="GO" id="GO:0000184">
    <property type="term" value="P:nuclear-transcribed mRNA catabolic process, nonsense-mediated decay"/>
    <property type="evidence" value="ECO:0007669"/>
    <property type="project" value="InterPro"/>
</dbReference>
<dbReference type="GO" id="GO:0003724">
    <property type="term" value="F:RNA helicase activity"/>
    <property type="evidence" value="ECO:0007669"/>
    <property type="project" value="InterPro"/>
</dbReference>
<dbReference type="Proteomes" id="UP000187209">
    <property type="component" value="Unassembled WGS sequence"/>
</dbReference>
<accession>A0A1R2B4B9</accession>
<evidence type="ECO:0000256" key="5">
    <source>
        <dbReference type="PROSITE-ProRule" id="PRU01341"/>
    </source>
</evidence>
<evidence type="ECO:0000256" key="2">
    <source>
        <dbReference type="ARBA" id="ARBA00022801"/>
    </source>
</evidence>
<dbReference type="PANTHER" id="PTHR10887">
    <property type="entry name" value="DNA2/NAM7 HELICASE FAMILY"/>
    <property type="match status" value="1"/>
</dbReference>
<evidence type="ECO:0000313" key="7">
    <source>
        <dbReference type="EMBL" id="OMJ71612.1"/>
    </source>
</evidence>
<sequence>MEIREDEIITHNIFHQGIPGDFSSLPNEHCLYCGVCNPLSIARCDTCKYWFCNGTAPGKSGSHIIHHLQKSNHKTLFGHKENPKHNGIFECEECHNKNCFNLQVTSNLQVLCRMCAIKSRFKNPDLTFTELIEQQKINSIKISGLNPEDSQKAEKASTQQIRKIEENLKSQRDPYQDIENENPVKDNQLRIKLRYDSLNDYYTIMSLLLDKDLNYNRKLKDELKIRELSLAMNDNGLGKFTFHSLDYGIKLSHGSYIELQIGSVYYNAVVVFIEDKTEIVHIKLIGRAGIISKGIYEFNLSVKFTEVPYVRMFDALFGFKDGYADPTLVNLILGKSLENPKVPINLTKKLKVPGIEPLNPSQKLCARNALTSSFSLIQGPPGTGKTHTLAAIVYHLVQNLDLDSKILVCSSSNVAVDNVVERIAKTGVKVIKICSRLREKIPSLIDAYCLHTKLKEYISKMHPEFISEYEAKAEYGENISQKSYKKYIKYTKDAISQIFIDVKVVCCTNVVAGDDRLGQFYYDTVLIDEANQATEPEILIPLLNGCSRFILAGDQMQLGPVTLCRSSLYGGLNRSLFTRLIDLGMEPNVLNIQYRMHPALSKFPTEFFYQSILIDGVNIEERKDQKLRTMIWPSSIPLIFIDHKSFEGNSGAGKSFVNSNEAFIVFECVKTLINAGIDSKRLVVLTPYDGQKRYIIEIMNEAKINIETCNIDEFQGKEMDYVIFSLVRSNEVGDLGFLNDFKRMNVAITRARYGMIIIGSSDVLARSKLWGHLIKHYSDNNLIFEGTFGRLRAKKVLVGELEPYNFVRAFPYADSLVDN</sequence>
<protein>
    <recommendedName>
        <fullName evidence="6">Upf1 domain-containing protein</fullName>
    </recommendedName>
</protein>
<dbReference type="InterPro" id="IPR027417">
    <property type="entry name" value="P-loop_NTPase"/>
</dbReference>